<keyword evidence="2" id="KW-1185">Reference proteome</keyword>
<evidence type="ECO:0000313" key="1">
    <source>
        <dbReference type="EMBL" id="MCJ8014877.1"/>
    </source>
</evidence>
<sequence length="342" mass="39071">MLERIQVKLDNYGFSGLDSSQIGAVKSVADYYQMSLTPTEILGFTGLAFLNVFDEYFVQPNAGPPEPDIFRLVRNLGIHIEGIHQYADGAAFIKLQADAWDKAKVAIDSKKPVFSKNIAQENQTSVITAFDDIGYYIDSWHTGYENWQDVIPWNLLGLSRCPCVNCVNDRKVSESKEATSGLISLHWATPIPANDKMNSMKEALQFVFSLNEKETYEEFGKRYFVGLKAFEEWINAIESNRVLKYDFALVIEVVSEARHHANLFLKELKQIFDGKSHHLFDEAISTYGNIATKTKVLKEKFPYEQPRESFNEVNRQDVVTILRNILLLERKGLSCLREICFL</sequence>
<gene>
    <name evidence="1" type="ORF">MUG84_24640</name>
</gene>
<name>A0A9X1WTB3_9BACL</name>
<protein>
    <submittedName>
        <fullName evidence="1">Uncharacterized protein</fullName>
    </submittedName>
</protein>
<proteinExistence type="predicted"/>
<dbReference type="AlphaFoldDB" id="A0A9X1WTB3"/>
<evidence type="ECO:0000313" key="2">
    <source>
        <dbReference type="Proteomes" id="UP001139347"/>
    </source>
</evidence>
<organism evidence="1 2">
    <name type="scientific">Paenibacillus mangrovi</name>
    <dbReference type="NCBI Taxonomy" id="2931978"/>
    <lineage>
        <taxon>Bacteria</taxon>
        <taxon>Bacillati</taxon>
        <taxon>Bacillota</taxon>
        <taxon>Bacilli</taxon>
        <taxon>Bacillales</taxon>
        <taxon>Paenibacillaceae</taxon>
        <taxon>Paenibacillus</taxon>
    </lineage>
</organism>
<accession>A0A9X1WTB3</accession>
<dbReference type="EMBL" id="JALIRP010000016">
    <property type="protein sequence ID" value="MCJ8014877.1"/>
    <property type="molecule type" value="Genomic_DNA"/>
</dbReference>
<dbReference type="RefSeq" id="WP_244730351.1">
    <property type="nucleotide sequence ID" value="NZ_JALIRP010000016.1"/>
</dbReference>
<comment type="caution">
    <text evidence="1">The sequence shown here is derived from an EMBL/GenBank/DDBJ whole genome shotgun (WGS) entry which is preliminary data.</text>
</comment>
<dbReference type="Proteomes" id="UP001139347">
    <property type="component" value="Unassembled WGS sequence"/>
</dbReference>
<reference evidence="1" key="1">
    <citation type="submission" date="2022-04" db="EMBL/GenBank/DDBJ databases">
        <title>Paenibacillus mangrovi sp. nov., a novel endophytic bacterium isolated from bark of Kandelia candel.</title>
        <authorList>
            <person name="Tuo L."/>
        </authorList>
    </citation>
    <scope>NUCLEOTIDE SEQUENCE</scope>
    <source>
        <strain evidence="1">KQZ6P-2</strain>
    </source>
</reference>